<proteinExistence type="predicted"/>
<name>A0AB74QJM2_CLODI</name>
<sequence>MKDYSIKNTTKEQRKEIVNSALGLGSIDSHEPSIVVLELLDRYVEGELEIKEIQDIVLNSYKRKYLDGDEEGIEKMMDEIIDQNIDALKKLSE</sequence>
<dbReference type="InterPro" id="IPR043038">
    <property type="entry name" value="VbhA_sf"/>
</dbReference>
<evidence type="ECO:0000313" key="1">
    <source>
        <dbReference type="EMBL" id="VFD36682.1"/>
    </source>
</evidence>
<comment type="caution">
    <text evidence="1">The sequence shown here is derived from an EMBL/GenBank/DDBJ whole genome shotgun (WGS) entry which is preliminary data.</text>
</comment>
<evidence type="ECO:0000313" key="2">
    <source>
        <dbReference type="Proteomes" id="UP000411588"/>
    </source>
</evidence>
<dbReference type="EMBL" id="CAADAN010000030">
    <property type="protein sequence ID" value="VFD36682.1"/>
    <property type="molecule type" value="Genomic_DNA"/>
</dbReference>
<dbReference type="AlphaFoldDB" id="A0AB74QJM2"/>
<accession>A0AB74QJM2</accession>
<dbReference type="RefSeq" id="WP_077701725.1">
    <property type="nucleotide sequence ID" value="NZ_BITU01000105.1"/>
</dbReference>
<protein>
    <recommendedName>
        <fullName evidence="3">Antitoxin VbhA domain-containing protein</fullName>
    </recommendedName>
</protein>
<dbReference type="InterPro" id="IPR033788">
    <property type="entry name" value="VbhA-like"/>
</dbReference>
<gene>
    <name evidence="1" type="ORF">SAMEA1402399_04104</name>
</gene>
<evidence type="ECO:0008006" key="3">
    <source>
        <dbReference type="Google" id="ProtNLM"/>
    </source>
</evidence>
<reference evidence="1 2" key="1">
    <citation type="submission" date="2019-02" db="EMBL/GenBank/DDBJ databases">
        <authorList>
            <consortium name="Pathogen Informatics"/>
        </authorList>
    </citation>
    <scope>NUCLEOTIDE SEQUENCE [LARGE SCALE GENOMIC DNA]</scope>
    <source>
        <strain evidence="2">clo34</strain>
    </source>
</reference>
<dbReference type="Gene3D" id="1.10.8.1050">
    <property type="entry name" value="Antitoxin VbhA-like"/>
    <property type="match status" value="1"/>
</dbReference>
<dbReference type="Proteomes" id="UP000411588">
    <property type="component" value="Unassembled WGS sequence"/>
</dbReference>
<dbReference type="CDD" id="cd11586">
    <property type="entry name" value="VbhA_like"/>
    <property type="match status" value="1"/>
</dbReference>
<organism evidence="1 2">
    <name type="scientific">Clostridioides difficile</name>
    <name type="common">Peptoclostridium difficile</name>
    <dbReference type="NCBI Taxonomy" id="1496"/>
    <lineage>
        <taxon>Bacteria</taxon>
        <taxon>Bacillati</taxon>
        <taxon>Bacillota</taxon>
        <taxon>Clostridia</taxon>
        <taxon>Peptostreptococcales</taxon>
        <taxon>Peptostreptococcaceae</taxon>
        <taxon>Clostridioides</taxon>
    </lineage>
</organism>